<proteinExistence type="predicted"/>
<gene>
    <name evidence="1" type="ORF">ABS770_18495</name>
</gene>
<keyword evidence="2" id="KW-1185">Reference proteome</keyword>
<accession>A0ABV1R612</accession>
<reference evidence="1" key="1">
    <citation type="submission" date="2024-06" db="EMBL/GenBank/DDBJ databases">
        <authorList>
            <person name="Campbell A.G."/>
        </authorList>
    </citation>
    <scope>NUCLEOTIDE SEQUENCE</scope>
    <source>
        <strain evidence="1">EM17</strain>
    </source>
</reference>
<dbReference type="Proteomes" id="UP001432995">
    <property type="component" value="Unassembled WGS sequence"/>
</dbReference>
<dbReference type="EMBL" id="JBELQD010000022">
    <property type="protein sequence ID" value="MER2290260.1"/>
    <property type="molecule type" value="Genomic_DNA"/>
</dbReference>
<evidence type="ECO:0008006" key="3">
    <source>
        <dbReference type="Google" id="ProtNLM"/>
    </source>
</evidence>
<evidence type="ECO:0000313" key="2">
    <source>
        <dbReference type="Proteomes" id="UP001432995"/>
    </source>
</evidence>
<protein>
    <recommendedName>
        <fullName evidence="3">Nucleotidyltransferase domain-containing protein</fullName>
    </recommendedName>
</protein>
<organism evidence="1 2">
    <name type="scientific">Methylobacterium brachiatum</name>
    <dbReference type="NCBI Taxonomy" id="269660"/>
    <lineage>
        <taxon>Bacteria</taxon>
        <taxon>Pseudomonadati</taxon>
        <taxon>Pseudomonadota</taxon>
        <taxon>Alphaproteobacteria</taxon>
        <taxon>Hyphomicrobiales</taxon>
        <taxon>Methylobacteriaceae</taxon>
        <taxon>Methylobacterium</taxon>
    </lineage>
</organism>
<dbReference type="RefSeq" id="WP_350379408.1">
    <property type="nucleotide sequence ID" value="NZ_JBELQD010000022.1"/>
</dbReference>
<comment type="caution">
    <text evidence="1">The sequence shown here is derived from an EMBL/GenBank/DDBJ whole genome shotgun (WGS) entry which is preliminary data.</text>
</comment>
<name>A0ABV1R612_9HYPH</name>
<evidence type="ECO:0000313" key="1">
    <source>
        <dbReference type="EMBL" id="MER2290260.1"/>
    </source>
</evidence>
<sequence>MSHALARDRLSTPLAAAIVRLGEIAPVERVILFGSRARGDHDAAATGICASC</sequence>